<dbReference type="GO" id="GO:0016491">
    <property type="term" value="F:oxidoreductase activity"/>
    <property type="evidence" value="ECO:0007669"/>
    <property type="project" value="UniProtKB-KW"/>
</dbReference>
<reference evidence="7" key="1">
    <citation type="submission" date="2022-04" db="EMBL/GenBank/DDBJ databases">
        <title>Halocatena sp. nov., isolated from a salt lake.</title>
        <authorList>
            <person name="Cui H.-L."/>
        </authorList>
    </citation>
    <scope>NUCLEOTIDE SEQUENCE</scope>
    <source>
        <strain evidence="7">AD-1</strain>
        <plasmid evidence="7">unnamed3</plasmid>
    </source>
</reference>
<keyword evidence="8" id="KW-1185">Reference proteome</keyword>
<dbReference type="InterPro" id="IPR050416">
    <property type="entry name" value="FAD-linked_Oxidoreductase"/>
</dbReference>
<evidence type="ECO:0000256" key="1">
    <source>
        <dbReference type="ARBA" id="ARBA00001974"/>
    </source>
</evidence>
<dbReference type="InterPro" id="IPR016169">
    <property type="entry name" value="FAD-bd_PCMH_sub2"/>
</dbReference>
<keyword evidence="4" id="KW-0274">FAD</keyword>
<dbReference type="InterPro" id="IPR016167">
    <property type="entry name" value="FAD-bd_PCMH_sub1"/>
</dbReference>
<gene>
    <name evidence="7" type="ORF">MW046_18375</name>
</gene>
<dbReference type="Gene3D" id="3.30.43.10">
    <property type="entry name" value="Uridine Diphospho-n-acetylenolpyruvylglucosamine Reductase, domain 2"/>
    <property type="match status" value="1"/>
</dbReference>
<dbReference type="InterPro" id="IPR016166">
    <property type="entry name" value="FAD-bd_PCMH"/>
</dbReference>
<dbReference type="SUPFAM" id="SSF55103">
    <property type="entry name" value="FAD-linked oxidases, C-terminal domain"/>
    <property type="match status" value="1"/>
</dbReference>
<dbReference type="AlphaFoldDB" id="A0A8U0AAR9"/>
<dbReference type="InterPro" id="IPR012951">
    <property type="entry name" value="BBE"/>
</dbReference>
<dbReference type="InterPro" id="IPR006094">
    <property type="entry name" value="Oxid_FAD_bind_N"/>
</dbReference>
<dbReference type="Proteomes" id="UP000831768">
    <property type="component" value="Plasmid unnamed3"/>
</dbReference>
<dbReference type="KEGG" id="haad:MW046_18375"/>
<dbReference type="PANTHER" id="PTHR42973">
    <property type="entry name" value="BINDING OXIDOREDUCTASE, PUTATIVE (AFU_ORTHOLOGUE AFUA_1G17690)-RELATED"/>
    <property type="match status" value="1"/>
</dbReference>
<dbReference type="Pfam" id="PF01565">
    <property type="entry name" value="FAD_binding_4"/>
    <property type="match status" value="1"/>
</dbReference>
<keyword evidence="7" id="KW-0614">Plasmid</keyword>
<dbReference type="SUPFAM" id="SSF56176">
    <property type="entry name" value="FAD-binding/transporter-associated domain-like"/>
    <property type="match status" value="1"/>
</dbReference>
<dbReference type="Pfam" id="PF08031">
    <property type="entry name" value="BBE"/>
    <property type="match status" value="1"/>
</dbReference>
<dbReference type="RefSeq" id="WP_247995677.1">
    <property type="nucleotide sequence ID" value="NZ_CP096022.1"/>
</dbReference>
<dbReference type="Gene3D" id="3.30.465.10">
    <property type="match status" value="1"/>
</dbReference>
<dbReference type="InterPro" id="IPR016164">
    <property type="entry name" value="FAD-linked_Oxase-like_C"/>
</dbReference>
<dbReference type="EMBL" id="CP096022">
    <property type="protein sequence ID" value="UPM45023.1"/>
    <property type="molecule type" value="Genomic_DNA"/>
</dbReference>
<evidence type="ECO:0000313" key="7">
    <source>
        <dbReference type="EMBL" id="UPM45023.1"/>
    </source>
</evidence>
<name>A0A8U0AAR9_9EURY</name>
<keyword evidence="3" id="KW-0285">Flavoprotein</keyword>
<dbReference type="InterPro" id="IPR006093">
    <property type="entry name" value="Oxy_OxRdtase_FAD_BS"/>
</dbReference>
<evidence type="ECO:0000259" key="6">
    <source>
        <dbReference type="PROSITE" id="PS51387"/>
    </source>
</evidence>
<feature type="domain" description="FAD-binding PCMH-type" evidence="6">
    <location>
        <begin position="50"/>
        <end position="221"/>
    </location>
</feature>
<dbReference type="Gene3D" id="3.40.462.20">
    <property type="match status" value="1"/>
</dbReference>
<accession>A0A8U0AAR9</accession>
<evidence type="ECO:0000256" key="5">
    <source>
        <dbReference type="ARBA" id="ARBA00023002"/>
    </source>
</evidence>
<evidence type="ECO:0000256" key="3">
    <source>
        <dbReference type="ARBA" id="ARBA00022630"/>
    </source>
</evidence>
<evidence type="ECO:0000256" key="4">
    <source>
        <dbReference type="ARBA" id="ARBA00022827"/>
    </source>
</evidence>
<organism evidence="7 8">
    <name type="scientific">Halocatena salina</name>
    <dbReference type="NCBI Taxonomy" id="2934340"/>
    <lineage>
        <taxon>Archaea</taxon>
        <taxon>Methanobacteriati</taxon>
        <taxon>Methanobacteriota</taxon>
        <taxon>Stenosarchaea group</taxon>
        <taxon>Halobacteria</taxon>
        <taxon>Halobacteriales</taxon>
        <taxon>Natronomonadaceae</taxon>
        <taxon>Halocatena</taxon>
    </lineage>
</organism>
<keyword evidence="5" id="KW-0560">Oxidoreductase</keyword>
<proteinExistence type="inferred from homology"/>
<sequence length="477" mass="52528">MPKTGPSPTDETVAVIPDEASQTFIDRFRGEVIHPDDQGYDNARQIWNGMIDKHPAIIARCTGVADVVEAVNFARDNELLVAVRGGGHNVAGTALCDGGIVIDLSEMNGIHVDPEDKTVRAGGGATLGDVDRETQVFGLATPLGVVSKTGIAGLTLNGGVGHLRRKHGLACDNLESVEIVTADGDVLRADHEQHEDLFWALRGGGGNLGIVTSFEYRLHEVGPDVFGLFVVYHGDNAVEVLERFREYAESASENASVIPFYLFVPDIEEFPEEAWGEPAVGIIGCYAGAIDDAEAEFRSLRSVTEPIIDFSGRMPYTELQMLLDADYPDGRRYYWKATYVDELTDDLLDFIVRHGEASPSTLSTVDLWNLDGAISTRSRDATAFWHRDKSFMLTFEANWDDPTMDDENVAWVREGIDEVRRLKVASGGYGNFPGFNEDPGRAIFGENYDRLVEVKNEYDPENLFHSNRYVAPDTGDD</sequence>
<dbReference type="PROSITE" id="PS00862">
    <property type="entry name" value="OX2_COVAL_FAD"/>
    <property type="match status" value="1"/>
</dbReference>
<geneLocation type="plasmid" evidence="7 8">
    <name>unnamed3</name>
</geneLocation>
<evidence type="ECO:0000313" key="8">
    <source>
        <dbReference type="Proteomes" id="UP000831768"/>
    </source>
</evidence>
<dbReference type="GeneID" id="71930056"/>
<comment type="cofactor">
    <cofactor evidence="1">
        <name>FAD</name>
        <dbReference type="ChEBI" id="CHEBI:57692"/>
    </cofactor>
</comment>
<protein>
    <submittedName>
        <fullName evidence="7">FAD-binding oxidoreductase</fullName>
    </submittedName>
</protein>
<comment type="similarity">
    <text evidence="2">Belongs to the oxygen-dependent FAD-linked oxidoreductase family.</text>
</comment>
<evidence type="ECO:0000256" key="2">
    <source>
        <dbReference type="ARBA" id="ARBA00005466"/>
    </source>
</evidence>
<dbReference type="PROSITE" id="PS51387">
    <property type="entry name" value="FAD_PCMH"/>
    <property type="match status" value="1"/>
</dbReference>
<dbReference type="PANTHER" id="PTHR42973:SF39">
    <property type="entry name" value="FAD-BINDING PCMH-TYPE DOMAIN-CONTAINING PROTEIN"/>
    <property type="match status" value="1"/>
</dbReference>
<dbReference type="InterPro" id="IPR036318">
    <property type="entry name" value="FAD-bd_PCMH-like_sf"/>
</dbReference>
<dbReference type="GO" id="GO:0071949">
    <property type="term" value="F:FAD binding"/>
    <property type="evidence" value="ECO:0007669"/>
    <property type="project" value="InterPro"/>
</dbReference>